<dbReference type="CDD" id="cd14498">
    <property type="entry name" value="DSP"/>
    <property type="match status" value="1"/>
</dbReference>
<dbReference type="InterPro" id="IPR020422">
    <property type="entry name" value="TYR_PHOSPHATASE_DUAL_dom"/>
</dbReference>
<dbReference type="eggNOG" id="KOG1716">
    <property type="taxonomic scope" value="Eukaryota"/>
</dbReference>
<evidence type="ECO:0000313" key="7">
    <source>
        <dbReference type="EMBL" id="ESO09347.1"/>
    </source>
</evidence>
<dbReference type="GO" id="GO:0004725">
    <property type="term" value="F:protein tyrosine phosphatase activity"/>
    <property type="evidence" value="ECO:0007669"/>
    <property type="project" value="UniProtKB-EC"/>
</dbReference>
<reference evidence="9" key="1">
    <citation type="submission" date="2012-12" db="EMBL/GenBank/DDBJ databases">
        <authorList>
            <person name="Hellsten U."/>
            <person name="Grimwood J."/>
            <person name="Chapman J.A."/>
            <person name="Shapiro H."/>
            <person name="Aerts A."/>
            <person name="Otillar R.P."/>
            <person name="Terry A.Y."/>
            <person name="Boore J.L."/>
            <person name="Simakov O."/>
            <person name="Marletaz F."/>
            <person name="Cho S.-J."/>
            <person name="Edsinger-Gonzales E."/>
            <person name="Havlak P."/>
            <person name="Kuo D.-H."/>
            <person name="Larsson T."/>
            <person name="Lv J."/>
            <person name="Arendt D."/>
            <person name="Savage R."/>
            <person name="Osoegawa K."/>
            <person name="de Jong P."/>
            <person name="Lindberg D.R."/>
            <person name="Seaver E.C."/>
            <person name="Weisblat D.A."/>
            <person name="Putnam N.H."/>
            <person name="Grigoriev I.V."/>
            <person name="Rokhsar D.S."/>
        </authorList>
    </citation>
    <scope>NUCLEOTIDE SEQUENCE</scope>
</reference>
<dbReference type="Gene3D" id="3.90.190.10">
    <property type="entry name" value="Protein tyrosine phosphatase superfamily"/>
    <property type="match status" value="1"/>
</dbReference>
<dbReference type="KEGG" id="hro:HELRODRAFT_126528"/>
<proteinExistence type="inferred from homology"/>
<evidence type="ECO:0000259" key="5">
    <source>
        <dbReference type="PROSITE" id="PS50054"/>
    </source>
</evidence>
<protein>
    <recommendedName>
        <fullName evidence="2">protein-tyrosine-phosphatase</fullName>
        <ecNumber evidence="2">3.1.3.48</ecNumber>
    </recommendedName>
</protein>
<dbReference type="Proteomes" id="UP000015101">
    <property type="component" value="Unassembled WGS sequence"/>
</dbReference>
<evidence type="ECO:0000313" key="8">
    <source>
        <dbReference type="EnsemblMetazoa" id="HelroP126528"/>
    </source>
</evidence>
<dbReference type="STRING" id="6412.T1EHA1"/>
<dbReference type="PANTHER" id="PTHR10159">
    <property type="entry name" value="DUAL SPECIFICITY PROTEIN PHOSPHATASE"/>
    <property type="match status" value="1"/>
</dbReference>
<dbReference type="PROSITE" id="PS50054">
    <property type="entry name" value="TYR_PHOSPHATASE_DUAL"/>
    <property type="match status" value="1"/>
</dbReference>
<dbReference type="PROSITE" id="PS50056">
    <property type="entry name" value="TYR_PHOSPHATASE_2"/>
    <property type="match status" value="1"/>
</dbReference>
<dbReference type="RefSeq" id="XP_009012440.1">
    <property type="nucleotide sequence ID" value="XM_009014192.1"/>
</dbReference>
<dbReference type="EMBL" id="KB095959">
    <property type="protein sequence ID" value="ESO09347.1"/>
    <property type="molecule type" value="Genomic_DNA"/>
</dbReference>
<dbReference type="CTD" id="20195951"/>
<keyword evidence="9" id="KW-1185">Reference proteome</keyword>
<name>T1EHA1_HELRO</name>
<dbReference type="InterPro" id="IPR000387">
    <property type="entry name" value="Tyr_Pase_dom"/>
</dbReference>
<accession>T1EHA1</accession>
<dbReference type="PANTHER" id="PTHR10159:SF519">
    <property type="entry name" value="DUAL SPECIFICITY PROTEIN PHOSPHATASE MPK3"/>
    <property type="match status" value="1"/>
</dbReference>
<reference evidence="8" key="3">
    <citation type="submission" date="2015-06" db="UniProtKB">
        <authorList>
            <consortium name="EnsemblMetazoa"/>
        </authorList>
    </citation>
    <scope>IDENTIFICATION</scope>
</reference>
<evidence type="ECO:0000256" key="3">
    <source>
        <dbReference type="ARBA" id="ARBA00022801"/>
    </source>
</evidence>
<keyword evidence="3" id="KW-0378">Hydrolase</keyword>
<evidence type="ECO:0000256" key="1">
    <source>
        <dbReference type="ARBA" id="ARBA00008601"/>
    </source>
</evidence>
<dbReference type="EnsemblMetazoa" id="HelroT126528">
    <property type="protein sequence ID" value="HelroP126528"/>
    <property type="gene ID" value="HelroG126528"/>
</dbReference>
<dbReference type="Pfam" id="PF00782">
    <property type="entry name" value="DSPc"/>
    <property type="match status" value="1"/>
</dbReference>
<dbReference type="EMBL" id="AMQM01002948">
    <property type="status" value="NOT_ANNOTATED_CDS"/>
    <property type="molecule type" value="Genomic_DNA"/>
</dbReference>
<evidence type="ECO:0000256" key="2">
    <source>
        <dbReference type="ARBA" id="ARBA00013064"/>
    </source>
</evidence>
<evidence type="ECO:0000259" key="6">
    <source>
        <dbReference type="PROSITE" id="PS50056"/>
    </source>
</evidence>
<organism evidence="8 9">
    <name type="scientific">Helobdella robusta</name>
    <name type="common">Californian leech</name>
    <dbReference type="NCBI Taxonomy" id="6412"/>
    <lineage>
        <taxon>Eukaryota</taxon>
        <taxon>Metazoa</taxon>
        <taxon>Spiralia</taxon>
        <taxon>Lophotrochozoa</taxon>
        <taxon>Annelida</taxon>
        <taxon>Clitellata</taxon>
        <taxon>Hirudinea</taxon>
        <taxon>Rhynchobdellida</taxon>
        <taxon>Glossiphoniidae</taxon>
        <taxon>Helobdella</taxon>
    </lineage>
</organism>
<dbReference type="InterPro" id="IPR029021">
    <property type="entry name" value="Prot-tyrosine_phosphatase-like"/>
</dbReference>
<reference evidence="7 9" key="2">
    <citation type="journal article" date="2013" name="Nature">
        <title>Insights into bilaterian evolution from three spiralian genomes.</title>
        <authorList>
            <person name="Simakov O."/>
            <person name="Marletaz F."/>
            <person name="Cho S.J."/>
            <person name="Edsinger-Gonzales E."/>
            <person name="Havlak P."/>
            <person name="Hellsten U."/>
            <person name="Kuo D.H."/>
            <person name="Larsson T."/>
            <person name="Lv J."/>
            <person name="Arendt D."/>
            <person name="Savage R."/>
            <person name="Osoegawa K."/>
            <person name="de Jong P."/>
            <person name="Grimwood J."/>
            <person name="Chapman J.A."/>
            <person name="Shapiro H."/>
            <person name="Aerts A."/>
            <person name="Otillar R.P."/>
            <person name="Terry A.Y."/>
            <person name="Boore J.L."/>
            <person name="Grigoriev I.V."/>
            <person name="Lindberg D.R."/>
            <person name="Seaver E.C."/>
            <person name="Weisblat D.A."/>
            <person name="Putnam N.H."/>
            <person name="Rokhsar D.S."/>
        </authorList>
    </citation>
    <scope>NUCLEOTIDE SEQUENCE</scope>
</reference>
<feature type="domain" description="Tyrosine-protein phosphatase" evidence="5">
    <location>
        <begin position="1"/>
        <end position="83"/>
    </location>
</feature>
<keyword evidence="4" id="KW-0904">Protein phosphatase</keyword>
<dbReference type="OrthoDB" id="426001at2759"/>
<comment type="similarity">
    <text evidence="1">Belongs to the protein-tyrosine phosphatase family. Non-receptor class dual specificity subfamily.</text>
</comment>
<dbReference type="AlphaFoldDB" id="T1EHA1"/>
<feature type="domain" description="Tyrosine specific protein phosphatases" evidence="6">
    <location>
        <begin position="9"/>
        <end position="74"/>
    </location>
</feature>
<dbReference type="HOGENOM" id="CLU_027074_15_2_1"/>
<dbReference type="SUPFAM" id="SSF52799">
    <property type="entry name" value="(Phosphotyrosine protein) phosphatases II"/>
    <property type="match status" value="1"/>
</dbReference>
<dbReference type="InParanoid" id="T1EHA1"/>
<dbReference type="EC" id="3.1.3.48" evidence="2"/>
<dbReference type="GeneID" id="20195951"/>
<sequence>DNDSFPILRSCYDKAKRFIESARRSGGRAFVHCELGMNRSITLCLAYLVEYSRMDLNVALKQILIHRPNILTNDGFKKQLVQF</sequence>
<gene>
    <name evidence="8" type="primary">20195951</name>
    <name evidence="7" type="ORF">HELRODRAFT_126528</name>
</gene>
<dbReference type="InterPro" id="IPR000340">
    <property type="entry name" value="Dual-sp_phosphatase_cat-dom"/>
</dbReference>
<evidence type="ECO:0000256" key="4">
    <source>
        <dbReference type="ARBA" id="ARBA00022912"/>
    </source>
</evidence>
<evidence type="ECO:0000313" key="9">
    <source>
        <dbReference type="Proteomes" id="UP000015101"/>
    </source>
</evidence>